<reference evidence="2" key="2">
    <citation type="journal article" date="2021" name="PeerJ">
        <title>Extensive microbial diversity within the chicken gut microbiome revealed by metagenomics and culture.</title>
        <authorList>
            <person name="Gilroy R."/>
            <person name="Ravi A."/>
            <person name="Getino M."/>
            <person name="Pursley I."/>
            <person name="Horton D.L."/>
            <person name="Alikhan N.F."/>
            <person name="Baker D."/>
            <person name="Gharbi K."/>
            <person name="Hall N."/>
            <person name="Watson M."/>
            <person name="Adriaenssens E.M."/>
            <person name="Foster-Nyarko E."/>
            <person name="Jarju S."/>
            <person name="Secka A."/>
            <person name="Antonio M."/>
            <person name="Oren A."/>
            <person name="Chaudhuri R.R."/>
            <person name="La Ragione R."/>
            <person name="Hildebrand F."/>
            <person name="Pallen M.J."/>
        </authorList>
    </citation>
    <scope>NUCLEOTIDE SEQUENCE</scope>
    <source>
        <strain evidence="2">ChiBcec7-5410</strain>
    </source>
</reference>
<keyword evidence="1" id="KW-0812">Transmembrane</keyword>
<evidence type="ECO:0000313" key="2">
    <source>
        <dbReference type="EMBL" id="HIT94694.1"/>
    </source>
</evidence>
<proteinExistence type="predicted"/>
<feature type="transmembrane region" description="Helical" evidence="1">
    <location>
        <begin position="34"/>
        <end position="51"/>
    </location>
</feature>
<gene>
    <name evidence="2" type="ORF">IAC43_05875</name>
</gene>
<name>A0A9D1H8I7_9FIRM</name>
<organism evidence="2 3">
    <name type="scientific">Candidatus Faecivivens stercoripullorum</name>
    <dbReference type="NCBI Taxonomy" id="2840805"/>
    <lineage>
        <taxon>Bacteria</taxon>
        <taxon>Bacillati</taxon>
        <taxon>Bacillota</taxon>
        <taxon>Clostridia</taxon>
        <taxon>Eubacteriales</taxon>
        <taxon>Oscillospiraceae</taxon>
        <taxon>Oscillospiraceae incertae sedis</taxon>
        <taxon>Candidatus Faecivivens</taxon>
    </lineage>
</organism>
<sequence length="85" mass="9704">MKKLTFKYQILLGIIFILLGNVLAFIFHHGIFTNLAWILYGLLFIIHPVCPERFTESGREKQGILAVRIAGAVCIIIGLLVWFYP</sequence>
<evidence type="ECO:0000256" key="1">
    <source>
        <dbReference type="SAM" id="Phobius"/>
    </source>
</evidence>
<accession>A0A9D1H8I7</accession>
<protein>
    <submittedName>
        <fullName evidence="2">Oxidoreductase membrane subunit</fullName>
    </submittedName>
</protein>
<keyword evidence="1" id="KW-0472">Membrane</keyword>
<comment type="caution">
    <text evidence="2">The sequence shown here is derived from an EMBL/GenBank/DDBJ whole genome shotgun (WGS) entry which is preliminary data.</text>
</comment>
<keyword evidence="1" id="KW-1133">Transmembrane helix</keyword>
<feature type="transmembrane region" description="Helical" evidence="1">
    <location>
        <begin position="63"/>
        <end position="84"/>
    </location>
</feature>
<reference evidence="2" key="1">
    <citation type="submission" date="2020-10" db="EMBL/GenBank/DDBJ databases">
        <authorList>
            <person name="Gilroy R."/>
        </authorList>
    </citation>
    <scope>NUCLEOTIDE SEQUENCE</scope>
    <source>
        <strain evidence="2">ChiBcec7-5410</strain>
    </source>
</reference>
<dbReference type="AlphaFoldDB" id="A0A9D1H8I7"/>
<evidence type="ECO:0000313" key="3">
    <source>
        <dbReference type="Proteomes" id="UP000824160"/>
    </source>
</evidence>
<dbReference type="Proteomes" id="UP000824160">
    <property type="component" value="Unassembled WGS sequence"/>
</dbReference>
<dbReference type="EMBL" id="DVLW01000161">
    <property type="protein sequence ID" value="HIT94694.1"/>
    <property type="molecule type" value="Genomic_DNA"/>
</dbReference>